<feature type="binding site" evidence="7">
    <location>
        <position position="199"/>
    </location>
    <ligand>
        <name>L-glutamine</name>
        <dbReference type="ChEBI" id="CHEBI:58359"/>
    </ligand>
</feature>
<keyword evidence="12" id="KW-1185">Reference proteome</keyword>
<dbReference type="SUPFAM" id="SSF52402">
    <property type="entry name" value="Adenine nucleotide alpha hydrolases-like"/>
    <property type="match status" value="1"/>
</dbReference>
<dbReference type="PIRSF" id="PIRSF006630">
    <property type="entry name" value="NADS_GAT"/>
    <property type="match status" value="1"/>
</dbReference>
<comment type="similarity">
    <text evidence="2 7 8">In the C-terminal section; belongs to the NAD synthetase family.</text>
</comment>
<comment type="function">
    <text evidence="7">Catalyzes the ATP-dependent amidation of deamido-NAD to form NAD. Uses L-glutamine as a nitrogen source.</text>
</comment>
<dbReference type="PANTHER" id="PTHR23090:SF9">
    <property type="entry name" value="GLUTAMINE-DEPENDENT NAD(+) SYNTHETASE"/>
    <property type="match status" value="1"/>
</dbReference>
<proteinExistence type="inferred from homology"/>
<dbReference type="InterPro" id="IPR014729">
    <property type="entry name" value="Rossmann-like_a/b/a_fold"/>
</dbReference>
<keyword evidence="6 7" id="KW-0520">NAD</keyword>
<dbReference type="PROSITE" id="PS50263">
    <property type="entry name" value="CN_HYDROLASE"/>
    <property type="match status" value="1"/>
</dbReference>
<dbReference type="CDD" id="cd00553">
    <property type="entry name" value="NAD_synthase"/>
    <property type="match status" value="1"/>
</dbReference>
<feature type="binding site" evidence="7">
    <location>
        <position position="450"/>
    </location>
    <ligand>
        <name>deamido-NAD(+)</name>
        <dbReference type="ChEBI" id="CHEBI:58437"/>
        <note>ligand shared between two neighboring subunits</note>
    </ligand>
</feature>
<evidence type="ECO:0000313" key="12">
    <source>
        <dbReference type="Proteomes" id="UP001302274"/>
    </source>
</evidence>
<feature type="active site" description="For glutaminase activity" evidence="7">
    <location>
        <position position="130"/>
    </location>
</feature>
<keyword evidence="3 7" id="KW-0436">Ligase</keyword>
<reference evidence="11 12" key="1">
    <citation type="submission" date="2023-11" db="EMBL/GenBank/DDBJ databases">
        <title>A Novel Polar Bacteriovorax (B. antarcticus) Isolated from the Biocrust in Antarctica.</title>
        <authorList>
            <person name="Mun W."/>
            <person name="Choi S.Y."/>
            <person name="Mitchell R.J."/>
        </authorList>
    </citation>
    <scope>NUCLEOTIDE SEQUENCE [LARGE SCALE GENOMIC DNA]</scope>
    <source>
        <strain evidence="11 12">PP10</strain>
    </source>
</reference>
<evidence type="ECO:0000256" key="3">
    <source>
        <dbReference type="ARBA" id="ARBA00022598"/>
    </source>
</evidence>
<keyword evidence="5 7" id="KW-0067">ATP-binding</keyword>
<comment type="caution">
    <text evidence="11">The sequence shown here is derived from an EMBL/GenBank/DDBJ whole genome shotgun (WGS) entry which is preliminary data.</text>
</comment>
<feature type="active site" description="Nucleophile; for glutaminase activity" evidence="7">
    <location>
        <position position="166"/>
    </location>
</feature>
<dbReference type="HAMAP" id="MF_02090">
    <property type="entry name" value="NadE_glutamine_dep"/>
    <property type="match status" value="1"/>
</dbReference>
<dbReference type="EMBL" id="JAYGJQ010000001">
    <property type="protein sequence ID" value="MEA9356341.1"/>
    <property type="molecule type" value="Genomic_DNA"/>
</dbReference>
<evidence type="ECO:0000256" key="6">
    <source>
        <dbReference type="ARBA" id="ARBA00023027"/>
    </source>
</evidence>
<dbReference type="Pfam" id="PF00795">
    <property type="entry name" value="CN_hydrolase"/>
    <property type="match status" value="1"/>
</dbReference>
<dbReference type="Proteomes" id="UP001302274">
    <property type="component" value="Unassembled WGS sequence"/>
</dbReference>
<comment type="similarity">
    <text evidence="9">Belongs to the NAD synthetase family.</text>
</comment>
<evidence type="ECO:0000259" key="10">
    <source>
        <dbReference type="PROSITE" id="PS50263"/>
    </source>
</evidence>
<evidence type="ECO:0000256" key="7">
    <source>
        <dbReference type="HAMAP-Rule" id="MF_02090"/>
    </source>
</evidence>
<sequence length="589" mass="66979">MSKFRSMDAFMQLNLHQTHHEIADFEGIFKYLTATFQQGNHEGLHVFPELFLTGYPLQDLPLKKTFIDDYQAFLEDLSVWSERQLKSKGPLALLFGGLRYEFDTLGWPSYIENVMYILEPGKKLRSLYTKQLLPNYDIYEEKKYFTAGHQSEVFEFCGKKFGLLICEDIWFSHLHDMDPVEQLKSHEQKCDAVIAINASPYHLGKVETRINRALEISQFLEAPFIYVNRVGAEDEILFDGHSFVVDGNSVVKMGAGFKSQVVNLDLPVYQSPEKQNVRPYHSSTNSWSTIFSTRLSSDTLTLQPMGEAGCREVLDALLLGIRDYSEKNGLKKFSIALSGGMDSALVVTILKLLQKTYPIEIEAIFLPGFFSSSISYDLSYDLCRNLGIKLTTMPIKFIHSTIRSAYKDNFGNELKGIADENIQSRLRGALIYMRSNDMNSAVLNTSNKSELSVGYSTIYGDSVGALSVLGDLFKLEVFELAHYINKHHGNLIPADIISRPPSAELREDQEDSQSLPPYDRLDPILEALLSSRFTPQDLIKRGHKQDEVLKVYQLLSKSEYKRKQFCPIIKVKPKSFGFGHRVPISKKML</sequence>
<feature type="binding site" evidence="7">
    <location>
        <position position="136"/>
    </location>
    <ligand>
        <name>L-glutamine</name>
        <dbReference type="ChEBI" id="CHEBI:58359"/>
    </ligand>
</feature>
<feature type="binding site" evidence="7">
    <location>
        <position position="445"/>
    </location>
    <ligand>
        <name>ATP</name>
        <dbReference type="ChEBI" id="CHEBI:30616"/>
    </ligand>
</feature>
<evidence type="ECO:0000256" key="9">
    <source>
        <dbReference type="RuleBase" id="RU003811"/>
    </source>
</evidence>
<comment type="catalytic activity">
    <reaction evidence="7 8">
        <text>deamido-NAD(+) + L-glutamine + ATP + H2O = L-glutamate + AMP + diphosphate + NAD(+) + H(+)</text>
        <dbReference type="Rhea" id="RHEA:24384"/>
        <dbReference type="ChEBI" id="CHEBI:15377"/>
        <dbReference type="ChEBI" id="CHEBI:15378"/>
        <dbReference type="ChEBI" id="CHEBI:29985"/>
        <dbReference type="ChEBI" id="CHEBI:30616"/>
        <dbReference type="ChEBI" id="CHEBI:33019"/>
        <dbReference type="ChEBI" id="CHEBI:57540"/>
        <dbReference type="ChEBI" id="CHEBI:58359"/>
        <dbReference type="ChEBI" id="CHEBI:58437"/>
        <dbReference type="ChEBI" id="CHEBI:456215"/>
        <dbReference type="EC" id="6.3.5.1"/>
    </reaction>
</comment>
<dbReference type="InterPro" id="IPR036526">
    <property type="entry name" value="C-N_Hydrolase_sf"/>
</dbReference>
<comment type="caution">
    <text evidence="7">Lacks conserved residue(s) required for the propagation of feature annotation.</text>
</comment>
<evidence type="ECO:0000256" key="1">
    <source>
        <dbReference type="ARBA" id="ARBA00005188"/>
    </source>
</evidence>
<evidence type="ECO:0000256" key="5">
    <source>
        <dbReference type="ARBA" id="ARBA00022840"/>
    </source>
</evidence>
<gene>
    <name evidence="7 11" type="primary">nadE</name>
    <name evidence="11" type="ORF">SHI21_09015</name>
</gene>
<name>A0ABU5VTM1_9BACT</name>
<feature type="binding site" evidence="7">
    <location>
        <position position="421"/>
    </location>
    <ligand>
        <name>deamido-NAD(+)</name>
        <dbReference type="ChEBI" id="CHEBI:58437"/>
        <note>ligand shared between two neighboring subunits</note>
    </ligand>
</feature>
<feature type="binding site" evidence="7">
    <location>
        <begin position="336"/>
        <end position="343"/>
    </location>
    <ligand>
        <name>ATP</name>
        <dbReference type="ChEBI" id="CHEBI:30616"/>
    </ligand>
</feature>
<accession>A0ABU5VTM1</accession>
<feature type="active site" description="Proton acceptor; for glutaminase activity" evidence="7">
    <location>
        <position position="49"/>
    </location>
</feature>
<organism evidence="11 12">
    <name type="scientific">Bacteriovorax antarcticus</name>
    <dbReference type="NCBI Taxonomy" id="3088717"/>
    <lineage>
        <taxon>Bacteria</taxon>
        <taxon>Pseudomonadati</taxon>
        <taxon>Bdellovibrionota</taxon>
        <taxon>Bacteriovoracia</taxon>
        <taxon>Bacteriovoracales</taxon>
        <taxon>Bacteriovoracaceae</taxon>
        <taxon>Bacteriovorax</taxon>
    </lineage>
</organism>
<evidence type="ECO:0000256" key="2">
    <source>
        <dbReference type="ARBA" id="ARBA00007145"/>
    </source>
</evidence>
<dbReference type="InterPro" id="IPR014445">
    <property type="entry name" value="Gln-dep_NAD_synthase"/>
</dbReference>
<dbReference type="InterPro" id="IPR003694">
    <property type="entry name" value="NAD_synthase"/>
</dbReference>
<comment type="pathway">
    <text evidence="1 7 8">Cofactor biosynthesis; NAD(+) biosynthesis; NAD(+) from deamido-NAD(+) (L-Gln route): step 1/1.</text>
</comment>
<dbReference type="EC" id="6.3.5.1" evidence="7 8"/>
<evidence type="ECO:0000313" key="11">
    <source>
        <dbReference type="EMBL" id="MEA9356341.1"/>
    </source>
</evidence>
<dbReference type="RefSeq" id="WP_323576032.1">
    <property type="nucleotide sequence ID" value="NZ_JAYGJQ010000001.1"/>
</dbReference>
<feature type="binding site" evidence="7">
    <location>
        <position position="205"/>
    </location>
    <ligand>
        <name>L-glutamine</name>
        <dbReference type="ChEBI" id="CHEBI:58359"/>
    </ligand>
</feature>
<protein>
    <recommendedName>
        <fullName evidence="7 8">Glutamine-dependent NAD(+) synthetase</fullName>
        <ecNumber evidence="7 8">6.3.5.1</ecNumber>
    </recommendedName>
    <alternativeName>
        <fullName evidence="7 8">NAD(+) synthase [glutamine-hydrolyzing]</fullName>
    </alternativeName>
</protein>
<dbReference type="InterPro" id="IPR022310">
    <property type="entry name" value="NAD/GMP_synthase"/>
</dbReference>
<dbReference type="InterPro" id="IPR003010">
    <property type="entry name" value="C-N_Hydrolase"/>
</dbReference>
<dbReference type="PANTHER" id="PTHR23090">
    <property type="entry name" value="NH 3 /GLUTAMINE-DEPENDENT NAD + SYNTHETASE"/>
    <property type="match status" value="1"/>
</dbReference>
<keyword evidence="4 7" id="KW-0547">Nucleotide-binding</keyword>
<dbReference type="Gene3D" id="3.60.110.10">
    <property type="entry name" value="Carbon-nitrogen hydrolase"/>
    <property type="match status" value="1"/>
</dbReference>
<dbReference type="CDD" id="cd07570">
    <property type="entry name" value="GAT_Gln-NAD-synth"/>
    <property type="match status" value="1"/>
</dbReference>
<feature type="domain" description="CN hydrolase" evidence="10">
    <location>
        <begin position="11"/>
        <end position="268"/>
    </location>
</feature>
<dbReference type="Gene3D" id="3.40.50.620">
    <property type="entry name" value="HUPs"/>
    <property type="match status" value="1"/>
</dbReference>
<evidence type="ECO:0000256" key="4">
    <source>
        <dbReference type="ARBA" id="ARBA00022741"/>
    </source>
</evidence>
<dbReference type="GO" id="GO:0008795">
    <property type="term" value="F:NAD+ synthase activity"/>
    <property type="evidence" value="ECO:0007669"/>
    <property type="project" value="UniProtKB-EC"/>
</dbReference>
<dbReference type="SUPFAM" id="SSF56317">
    <property type="entry name" value="Carbon-nitrogen hydrolase"/>
    <property type="match status" value="1"/>
</dbReference>
<dbReference type="Pfam" id="PF02540">
    <property type="entry name" value="NAD_synthase"/>
    <property type="match status" value="1"/>
</dbReference>
<evidence type="ECO:0000256" key="8">
    <source>
        <dbReference type="PIRNR" id="PIRNR006630"/>
    </source>
</evidence>
<dbReference type="NCBIfam" id="TIGR00552">
    <property type="entry name" value="nadE"/>
    <property type="match status" value="1"/>
</dbReference>
<feature type="binding site" evidence="7">
    <location>
        <position position="561"/>
    </location>
    <ligand>
        <name>deamido-NAD(+)</name>
        <dbReference type="ChEBI" id="CHEBI:58437"/>
        <note>ligand shared between two neighboring subunits</note>
    </ligand>
</feature>